<gene>
    <name evidence="1" type="ORF">K443DRAFT_515447</name>
</gene>
<keyword evidence="2" id="KW-1185">Reference proteome</keyword>
<protein>
    <submittedName>
        <fullName evidence="1">Uncharacterized protein</fullName>
    </submittedName>
</protein>
<reference evidence="2" key="2">
    <citation type="submission" date="2015-01" db="EMBL/GenBank/DDBJ databases">
        <title>Evolutionary Origins and Diversification of the Mycorrhizal Mutualists.</title>
        <authorList>
            <consortium name="DOE Joint Genome Institute"/>
            <consortium name="Mycorrhizal Genomics Consortium"/>
            <person name="Kohler A."/>
            <person name="Kuo A."/>
            <person name="Nagy L.G."/>
            <person name="Floudas D."/>
            <person name="Copeland A."/>
            <person name="Barry K.W."/>
            <person name="Cichocki N."/>
            <person name="Veneault-Fourrey C."/>
            <person name="LaButti K."/>
            <person name="Lindquist E.A."/>
            <person name="Lipzen A."/>
            <person name="Lundell T."/>
            <person name="Morin E."/>
            <person name="Murat C."/>
            <person name="Riley R."/>
            <person name="Ohm R."/>
            <person name="Sun H."/>
            <person name="Tunlid A."/>
            <person name="Henrissat B."/>
            <person name="Grigoriev I.V."/>
            <person name="Hibbett D.S."/>
            <person name="Martin F."/>
        </authorList>
    </citation>
    <scope>NUCLEOTIDE SEQUENCE [LARGE SCALE GENOMIC DNA]</scope>
    <source>
        <strain evidence="2">LaAM-08-1</strain>
    </source>
</reference>
<dbReference type="EMBL" id="KN838591">
    <property type="protein sequence ID" value="KIK02526.1"/>
    <property type="molecule type" value="Genomic_DNA"/>
</dbReference>
<dbReference type="Proteomes" id="UP000054477">
    <property type="component" value="Unassembled WGS sequence"/>
</dbReference>
<accession>A0A0C9XCG2</accession>
<evidence type="ECO:0000313" key="1">
    <source>
        <dbReference type="EMBL" id="KIK02526.1"/>
    </source>
</evidence>
<dbReference type="AlphaFoldDB" id="A0A0C9XCG2"/>
<reference evidence="1 2" key="1">
    <citation type="submission" date="2014-04" db="EMBL/GenBank/DDBJ databases">
        <authorList>
            <consortium name="DOE Joint Genome Institute"/>
            <person name="Kuo A."/>
            <person name="Kohler A."/>
            <person name="Nagy L.G."/>
            <person name="Floudas D."/>
            <person name="Copeland A."/>
            <person name="Barry K.W."/>
            <person name="Cichocki N."/>
            <person name="Veneault-Fourrey C."/>
            <person name="LaButti K."/>
            <person name="Lindquist E.A."/>
            <person name="Lipzen A."/>
            <person name="Lundell T."/>
            <person name="Morin E."/>
            <person name="Murat C."/>
            <person name="Sun H."/>
            <person name="Tunlid A."/>
            <person name="Henrissat B."/>
            <person name="Grigoriev I.V."/>
            <person name="Hibbett D.S."/>
            <person name="Martin F."/>
            <person name="Nordberg H.P."/>
            <person name="Cantor M.N."/>
            <person name="Hua S.X."/>
        </authorList>
    </citation>
    <scope>NUCLEOTIDE SEQUENCE [LARGE SCALE GENOMIC DNA]</scope>
    <source>
        <strain evidence="1 2">LaAM-08-1</strain>
    </source>
</reference>
<sequence>MNVVSDIRIRLYPCIVEGECHLLGNDLYQLVVSSRIGKEERSDFQGLHRSISIKTGITEI</sequence>
<evidence type="ECO:0000313" key="2">
    <source>
        <dbReference type="Proteomes" id="UP000054477"/>
    </source>
</evidence>
<proteinExistence type="predicted"/>
<name>A0A0C9XCG2_9AGAR</name>
<dbReference type="HOGENOM" id="CLU_2942131_0_0_1"/>
<organism evidence="1 2">
    <name type="scientific">Laccaria amethystina LaAM-08-1</name>
    <dbReference type="NCBI Taxonomy" id="1095629"/>
    <lineage>
        <taxon>Eukaryota</taxon>
        <taxon>Fungi</taxon>
        <taxon>Dikarya</taxon>
        <taxon>Basidiomycota</taxon>
        <taxon>Agaricomycotina</taxon>
        <taxon>Agaricomycetes</taxon>
        <taxon>Agaricomycetidae</taxon>
        <taxon>Agaricales</taxon>
        <taxon>Agaricineae</taxon>
        <taxon>Hydnangiaceae</taxon>
        <taxon>Laccaria</taxon>
    </lineage>
</organism>